<feature type="domain" description="Bifunctional inhibitor/plant lipid transfer protein/seed storage helical" evidence="10">
    <location>
        <begin position="26"/>
        <end position="103"/>
    </location>
</feature>
<dbReference type="CDD" id="cd00010">
    <property type="entry name" value="AAI_LTSS"/>
    <property type="match status" value="1"/>
</dbReference>
<keyword evidence="5" id="KW-1015">Disulfide bond</keyword>
<dbReference type="SUPFAM" id="SSF47699">
    <property type="entry name" value="Bifunctional inhibitor/lipid-transfer protein/seed storage 2S albumin"/>
    <property type="match status" value="1"/>
</dbReference>
<keyword evidence="4 9" id="KW-0732">Signal</keyword>
<evidence type="ECO:0000256" key="7">
    <source>
        <dbReference type="ARBA" id="ARBA00023288"/>
    </source>
</evidence>
<dbReference type="GO" id="GO:0008289">
    <property type="term" value="F:lipid binding"/>
    <property type="evidence" value="ECO:0007669"/>
    <property type="project" value="InterPro"/>
</dbReference>
<evidence type="ECO:0000256" key="9">
    <source>
        <dbReference type="SAM" id="SignalP"/>
    </source>
</evidence>
<comment type="subcellular location">
    <subcellularLocation>
        <location evidence="1">Cell membrane</location>
        <topology evidence="1">Lipid-anchor</topology>
        <topology evidence="1">GPI-anchor</topology>
    </subcellularLocation>
</comment>
<dbReference type="AlphaFoldDB" id="A0AAV7G119"/>
<accession>A0AAV7G119</accession>
<gene>
    <name evidence="11" type="ORF">IEQ34_020658</name>
</gene>
<proteinExistence type="inferred from homology"/>
<evidence type="ECO:0000256" key="1">
    <source>
        <dbReference type="ARBA" id="ARBA00004609"/>
    </source>
</evidence>
<sequence>MALLPLLLLMLAGFARSDIAKDREECANTLAGLATCLTYVQGSSAAPTPDCCTGLKGVLAQSPKCLCVLIRDRDDPSLGIKINLTRALTLPDTCKAKANISHCPELLNLPPNSPDAQVFKNLTADSTAPAKGSSASDKGSGSSNAHESSSGTPKYNYLFVAGRRFVGVQHSFVALLLLAIVLTA</sequence>
<dbReference type="EMBL" id="JAGFBR010000018">
    <property type="protein sequence ID" value="KAH0449966.1"/>
    <property type="molecule type" value="Genomic_DNA"/>
</dbReference>
<evidence type="ECO:0000313" key="12">
    <source>
        <dbReference type="Proteomes" id="UP000775213"/>
    </source>
</evidence>
<evidence type="ECO:0000256" key="5">
    <source>
        <dbReference type="ARBA" id="ARBA00023157"/>
    </source>
</evidence>
<dbReference type="InterPro" id="IPR016140">
    <property type="entry name" value="Bifunc_inhib/LTP/seed_store"/>
</dbReference>
<keyword evidence="3" id="KW-0336">GPI-anchor</keyword>
<keyword evidence="12" id="KW-1185">Reference proteome</keyword>
<evidence type="ECO:0000259" key="10">
    <source>
        <dbReference type="SMART" id="SM00499"/>
    </source>
</evidence>
<dbReference type="SMART" id="SM00499">
    <property type="entry name" value="AAI"/>
    <property type="match status" value="1"/>
</dbReference>
<keyword evidence="7" id="KW-0449">Lipoprotein</keyword>
<comment type="similarity">
    <text evidence="2">Belongs to the plant LTP family.</text>
</comment>
<evidence type="ECO:0000256" key="4">
    <source>
        <dbReference type="ARBA" id="ARBA00022729"/>
    </source>
</evidence>
<keyword evidence="6" id="KW-0325">Glycoprotein</keyword>
<dbReference type="PANTHER" id="PTHR33044">
    <property type="entry name" value="BIFUNCTIONAL INHIBITOR/LIPID-TRANSFER PROTEIN/SEED STORAGE 2S ALBUMIN SUPERFAMILY PROTEIN-RELATED"/>
    <property type="match status" value="1"/>
</dbReference>
<evidence type="ECO:0000256" key="6">
    <source>
        <dbReference type="ARBA" id="ARBA00023180"/>
    </source>
</evidence>
<protein>
    <recommendedName>
        <fullName evidence="10">Bifunctional inhibitor/plant lipid transfer protein/seed storage helical domain-containing protein</fullName>
    </recommendedName>
</protein>
<dbReference type="InterPro" id="IPR043325">
    <property type="entry name" value="LTSS"/>
</dbReference>
<feature type="chain" id="PRO_5043720181" description="Bifunctional inhibitor/plant lipid transfer protein/seed storage helical domain-containing protein" evidence="9">
    <location>
        <begin position="18"/>
        <end position="184"/>
    </location>
</feature>
<dbReference type="Pfam" id="PF14368">
    <property type="entry name" value="LTP_2"/>
    <property type="match status" value="1"/>
</dbReference>
<dbReference type="GO" id="GO:0006869">
    <property type="term" value="P:lipid transport"/>
    <property type="evidence" value="ECO:0007669"/>
    <property type="project" value="InterPro"/>
</dbReference>
<dbReference type="InterPro" id="IPR000528">
    <property type="entry name" value="Plant_nsLTP"/>
</dbReference>
<comment type="caution">
    <text evidence="11">The sequence shown here is derived from an EMBL/GenBank/DDBJ whole genome shotgun (WGS) entry which is preliminary data.</text>
</comment>
<dbReference type="GO" id="GO:0005886">
    <property type="term" value="C:plasma membrane"/>
    <property type="evidence" value="ECO:0007669"/>
    <property type="project" value="UniProtKB-SubCell"/>
</dbReference>
<organism evidence="11 12">
    <name type="scientific">Dendrobium chrysotoxum</name>
    <name type="common">Orchid</name>
    <dbReference type="NCBI Taxonomy" id="161865"/>
    <lineage>
        <taxon>Eukaryota</taxon>
        <taxon>Viridiplantae</taxon>
        <taxon>Streptophyta</taxon>
        <taxon>Embryophyta</taxon>
        <taxon>Tracheophyta</taxon>
        <taxon>Spermatophyta</taxon>
        <taxon>Magnoliopsida</taxon>
        <taxon>Liliopsida</taxon>
        <taxon>Asparagales</taxon>
        <taxon>Orchidaceae</taxon>
        <taxon>Epidendroideae</taxon>
        <taxon>Malaxideae</taxon>
        <taxon>Dendrobiinae</taxon>
        <taxon>Dendrobium</taxon>
    </lineage>
</organism>
<feature type="compositionally biased region" description="Low complexity" evidence="8">
    <location>
        <begin position="130"/>
        <end position="151"/>
    </location>
</feature>
<dbReference type="Gene3D" id="1.10.110.10">
    <property type="entry name" value="Plant lipid-transfer and hydrophobic proteins"/>
    <property type="match status" value="1"/>
</dbReference>
<dbReference type="FunFam" id="1.10.110.10:FF:000001">
    <property type="entry name" value="Bifunctional inhibitor/lipid-transfer protein/seed storage 2S albumin superfamily protein"/>
    <property type="match status" value="1"/>
</dbReference>
<dbReference type="Proteomes" id="UP000775213">
    <property type="component" value="Unassembled WGS sequence"/>
</dbReference>
<dbReference type="PRINTS" id="PR00382">
    <property type="entry name" value="LIPIDTRNSFER"/>
</dbReference>
<feature type="region of interest" description="Disordered" evidence="8">
    <location>
        <begin position="126"/>
        <end position="151"/>
    </location>
</feature>
<feature type="signal peptide" evidence="9">
    <location>
        <begin position="1"/>
        <end position="17"/>
    </location>
</feature>
<evidence type="ECO:0000256" key="8">
    <source>
        <dbReference type="SAM" id="MobiDB-lite"/>
    </source>
</evidence>
<evidence type="ECO:0000256" key="3">
    <source>
        <dbReference type="ARBA" id="ARBA00022622"/>
    </source>
</evidence>
<name>A0AAV7G119_DENCH</name>
<dbReference type="InterPro" id="IPR036312">
    <property type="entry name" value="Bifun_inhib/LTP/seed_sf"/>
</dbReference>
<reference evidence="11 12" key="1">
    <citation type="journal article" date="2021" name="Hortic Res">
        <title>Chromosome-scale assembly of the Dendrobium chrysotoxum genome enhances the understanding of orchid evolution.</title>
        <authorList>
            <person name="Zhang Y."/>
            <person name="Zhang G.Q."/>
            <person name="Zhang D."/>
            <person name="Liu X.D."/>
            <person name="Xu X.Y."/>
            <person name="Sun W.H."/>
            <person name="Yu X."/>
            <person name="Zhu X."/>
            <person name="Wang Z.W."/>
            <person name="Zhao X."/>
            <person name="Zhong W.Y."/>
            <person name="Chen H."/>
            <person name="Yin W.L."/>
            <person name="Huang T."/>
            <person name="Niu S.C."/>
            <person name="Liu Z.J."/>
        </authorList>
    </citation>
    <scope>NUCLEOTIDE SEQUENCE [LARGE SCALE GENOMIC DNA]</scope>
    <source>
        <strain evidence="11">Lindl</strain>
    </source>
</reference>
<evidence type="ECO:0000256" key="2">
    <source>
        <dbReference type="ARBA" id="ARBA00009748"/>
    </source>
</evidence>
<evidence type="ECO:0000313" key="11">
    <source>
        <dbReference type="EMBL" id="KAH0449966.1"/>
    </source>
</evidence>
<dbReference type="GO" id="GO:0098552">
    <property type="term" value="C:side of membrane"/>
    <property type="evidence" value="ECO:0007669"/>
    <property type="project" value="UniProtKB-KW"/>
</dbReference>
<keyword evidence="3" id="KW-0472">Membrane</keyword>